<evidence type="ECO:0000313" key="6">
    <source>
        <dbReference type="Proteomes" id="UP001293254"/>
    </source>
</evidence>
<dbReference type="Proteomes" id="UP001293254">
    <property type="component" value="Unassembled WGS sequence"/>
</dbReference>
<comment type="function">
    <text evidence="4">Dirigent proteins impart stereoselectivity on the phenoxy radical-coupling reaction, yielding optically active lignans from two molecules of coniferyl alcohol in the biosynthesis of lignans, flavonolignans, and alkaloids and thus plays a central role in plant secondary metabolism.</text>
</comment>
<protein>
    <recommendedName>
        <fullName evidence="4">Dirigent protein</fullName>
    </recommendedName>
</protein>
<name>A0AAE1YXM7_9LAMI</name>
<keyword evidence="4" id="KW-0732">Signal</keyword>
<comment type="subunit">
    <text evidence="2 4">Homodimer.</text>
</comment>
<feature type="chain" id="PRO_5041769265" description="Dirigent protein" evidence="4">
    <location>
        <begin position="20"/>
        <end position="208"/>
    </location>
</feature>
<evidence type="ECO:0000256" key="3">
    <source>
        <dbReference type="ARBA" id="ARBA00022525"/>
    </source>
</evidence>
<comment type="caution">
    <text evidence="5">The sequence shown here is derived from an EMBL/GenBank/DDBJ whole genome shotgun (WGS) entry which is preliminary data.</text>
</comment>
<sequence>MAKTLISFILIVIISSLSTTILPSGYGRKTPDPPATKQESWFQNIDNGNEKTHILHFYIQDLLAGEKKRVYEVARADITSNSTTSFGLVHVLDDLITAGPDYYSEPIGRAQGLITYADLEESALAMNVNFVFTSGRFDSSTISVLGRNPTKNQQREVAVVGGTGVFRSARGYAITSTYSYDSETEHGVLEYTLYLSYVGGSSMGVHAD</sequence>
<feature type="signal peptide" evidence="4">
    <location>
        <begin position="1"/>
        <end position="19"/>
    </location>
</feature>
<dbReference type="InterPro" id="IPR044859">
    <property type="entry name" value="Allene_oxi_cyc_Dirigent"/>
</dbReference>
<evidence type="ECO:0000256" key="4">
    <source>
        <dbReference type="RuleBase" id="RU363099"/>
    </source>
</evidence>
<dbReference type="Gene3D" id="2.40.480.10">
    <property type="entry name" value="Allene oxide cyclase-like"/>
    <property type="match status" value="1"/>
</dbReference>
<dbReference type="GO" id="GO:0048046">
    <property type="term" value="C:apoplast"/>
    <property type="evidence" value="ECO:0007669"/>
    <property type="project" value="UniProtKB-SubCell"/>
</dbReference>
<dbReference type="EMBL" id="JACGWO010000001">
    <property type="protein sequence ID" value="KAK4438162.1"/>
    <property type="molecule type" value="Genomic_DNA"/>
</dbReference>
<evidence type="ECO:0000256" key="1">
    <source>
        <dbReference type="ARBA" id="ARBA00010746"/>
    </source>
</evidence>
<reference evidence="5" key="1">
    <citation type="submission" date="2020-06" db="EMBL/GenBank/DDBJ databases">
        <authorList>
            <person name="Li T."/>
            <person name="Hu X."/>
            <person name="Zhang T."/>
            <person name="Song X."/>
            <person name="Zhang H."/>
            <person name="Dai N."/>
            <person name="Sheng W."/>
            <person name="Hou X."/>
            <person name="Wei L."/>
        </authorList>
    </citation>
    <scope>NUCLEOTIDE SEQUENCE</scope>
    <source>
        <strain evidence="5">3651</strain>
        <tissue evidence="5">Leaf</tissue>
    </source>
</reference>
<keyword evidence="6" id="KW-1185">Reference proteome</keyword>
<comment type="similarity">
    <text evidence="1 4">Belongs to the plant dirigent protein family.</text>
</comment>
<accession>A0AAE1YXM7</accession>
<reference evidence="5" key="2">
    <citation type="journal article" date="2024" name="Plant">
        <title>Genomic evolution and insights into agronomic trait innovations of Sesamum species.</title>
        <authorList>
            <person name="Miao H."/>
            <person name="Wang L."/>
            <person name="Qu L."/>
            <person name="Liu H."/>
            <person name="Sun Y."/>
            <person name="Le M."/>
            <person name="Wang Q."/>
            <person name="Wei S."/>
            <person name="Zheng Y."/>
            <person name="Lin W."/>
            <person name="Duan Y."/>
            <person name="Cao H."/>
            <person name="Xiong S."/>
            <person name="Wang X."/>
            <person name="Wei L."/>
            <person name="Li C."/>
            <person name="Ma Q."/>
            <person name="Ju M."/>
            <person name="Zhao R."/>
            <person name="Li G."/>
            <person name="Mu C."/>
            <person name="Tian Q."/>
            <person name="Mei H."/>
            <person name="Zhang T."/>
            <person name="Gao T."/>
            <person name="Zhang H."/>
        </authorList>
    </citation>
    <scope>NUCLEOTIDE SEQUENCE</scope>
    <source>
        <strain evidence="5">3651</strain>
    </source>
</reference>
<dbReference type="GO" id="GO:0009699">
    <property type="term" value="P:phenylpropanoid biosynthetic process"/>
    <property type="evidence" value="ECO:0007669"/>
    <property type="project" value="UniProtKB-ARBA"/>
</dbReference>
<dbReference type="Pfam" id="PF03018">
    <property type="entry name" value="Dirigent"/>
    <property type="match status" value="1"/>
</dbReference>
<dbReference type="AlphaFoldDB" id="A0AAE1YXM7"/>
<organism evidence="5 6">
    <name type="scientific">Sesamum alatum</name>
    <dbReference type="NCBI Taxonomy" id="300844"/>
    <lineage>
        <taxon>Eukaryota</taxon>
        <taxon>Viridiplantae</taxon>
        <taxon>Streptophyta</taxon>
        <taxon>Embryophyta</taxon>
        <taxon>Tracheophyta</taxon>
        <taxon>Spermatophyta</taxon>
        <taxon>Magnoliopsida</taxon>
        <taxon>eudicotyledons</taxon>
        <taxon>Gunneridae</taxon>
        <taxon>Pentapetalae</taxon>
        <taxon>asterids</taxon>
        <taxon>lamiids</taxon>
        <taxon>Lamiales</taxon>
        <taxon>Pedaliaceae</taxon>
        <taxon>Sesamum</taxon>
    </lineage>
</organism>
<evidence type="ECO:0000313" key="5">
    <source>
        <dbReference type="EMBL" id="KAK4438162.1"/>
    </source>
</evidence>
<comment type="subcellular location">
    <subcellularLocation>
        <location evidence="4">Secreted</location>
        <location evidence="4">Extracellular space</location>
        <location evidence="4">Apoplast</location>
    </subcellularLocation>
</comment>
<evidence type="ECO:0000256" key="2">
    <source>
        <dbReference type="ARBA" id="ARBA00011738"/>
    </source>
</evidence>
<dbReference type="InterPro" id="IPR004265">
    <property type="entry name" value="Dirigent"/>
</dbReference>
<keyword evidence="3 4" id="KW-0964">Secreted</keyword>
<keyword evidence="4" id="KW-0052">Apoplast</keyword>
<proteinExistence type="inferred from homology"/>
<gene>
    <name evidence="5" type="ORF">Salat_0150400</name>
</gene>
<dbReference type="PANTHER" id="PTHR21495">
    <property type="entry name" value="NUCLEOPORIN-RELATED"/>
    <property type="match status" value="1"/>
</dbReference>